<protein>
    <submittedName>
        <fullName evidence="2">Uncharacterized protein</fullName>
    </submittedName>
</protein>
<reference evidence="1 4" key="2">
    <citation type="submission" date="2019-04" db="EMBL/GenBank/DDBJ databases">
        <title>Draft genome sequences of Streptomyces avermitilis NBRC 14893.</title>
        <authorList>
            <person name="Komaki H."/>
            <person name="Tamura T."/>
            <person name="Hosoyama A."/>
        </authorList>
    </citation>
    <scope>NUCLEOTIDE SEQUENCE [LARGE SCALE GENOMIC DNA]</scope>
    <source>
        <strain evidence="1 4">NBRC 14893</strain>
    </source>
</reference>
<accession>A0A4D4MFX8</accession>
<organism evidence="2 3">
    <name type="scientific">Streptomyces avermitilis</name>
    <dbReference type="NCBI Taxonomy" id="33903"/>
    <lineage>
        <taxon>Bacteria</taxon>
        <taxon>Bacillati</taxon>
        <taxon>Actinomycetota</taxon>
        <taxon>Actinomycetes</taxon>
        <taxon>Kitasatosporales</taxon>
        <taxon>Streptomycetaceae</taxon>
        <taxon>Streptomyces</taxon>
    </lineage>
</organism>
<comment type="caution">
    <text evidence="2">The sequence shown here is derived from an EMBL/GenBank/DDBJ whole genome shotgun (WGS) entry which is preliminary data.</text>
</comment>
<gene>
    <name evidence="1" type="ORF">SAV14893_081510</name>
    <name evidence="2" type="ORF">SAV31267_003450</name>
</gene>
<evidence type="ECO:0000313" key="3">
    <source>
        <dbReference type="Proteomes" id="UP000299211"/>
    </source>
</evidence>
<name>A0A4D4MFX8_STRAX</name>
<evidence type="ECO:0000313" key="4">
    <source>
        <dbReference type="Proteomes" id="UP000302139"/>
    </source>
</evidence>
<reference evidence="2 3" key="1">
    <citation type="submission" date="2019-04" db="EMBL/GenBank/DDBJ databases">
        <title>Draft genome sequences of Streptomyces avermitilis ATCC 31267.</title>
        <authorList>
            <person name="Komaki H."/>
            <person name="Tamura T."/>
            <person name="Hosoyama A."/>
        </authorList>
    </citation>
    <scope>NUCLEOTIDE SEQUENCE [LARGE SCALE GENOMIC DNA]</scope>
    <source>
        <strain evidence="2 3">ATCC 31267</strain>
    </source>
</reference>
<dbReference type="Proteomes" id="UP000302139">
    <property type="component" value="Unassembled WGS sequence"/>
</dbReference>
<dbReference type="EMBL" id="BJHX01000001">
    <property type="protein sequence ID" value="GDY68758.1"/>
    <property type="molecule type" value="Genomic_DNA"/>
</dbReference>
<dbReference type="Proteomes" id="UP000299211">
    <property type="component" value="Unassembled WGS sequence"/>
</dbReference>
<evidence type="ECO:0000313" key="1">
    <source>
        <dbReference type="EMBL" id="GDY68758.1"/>
    </source>
</evidence>
<evidence type="ECO:0000313" key="2">
    <source>
        <dbReference type="EMBL" id="GDY70860.1"/>
    </source>
</evidence>
<sequence>MLDEVLAVTAVDPYLANAGVLCGDLAQQRGAGDGVLHARGGDQYGKEEPERVGDDALAPWSRGRGRTAAVSAGAMPVTRGVNSPWSSARSSLPQSEVGSSPVLVEGKAPAVSIALSGWGAAHDHGPVTVQNLTVPSSLLAVIRVWSSVLNAALST</sequence>
<dbReference type="AlphaFoldDB" id="A0A4D4MFX8"/>
<proteinExistence type="predicted"/>
<dbReference type="EMBL" id="BJHY01000001">
    <property type="protein sequence ID" value="GDY70860.1"/>
    <property type="molecule type" value="Genomic_DNA"/>
</dbReference>